<dbReference type="Proteomes" id="UP001165083">
    <property type="component" value="Unassembled WGS sequence"/>
</dbReference>
<dbReference type="EMBL" id="BSXW01000153">
    <property type="protein sequence ID" value="GMF13374.1"/>
    <property type="molecule type" value="Genomic_DNA"/>
</dbReference>
<proteinExistence type="predicted"/>
<organism evidence="1 2">
    <name type="scientific">Phytophthora lilii</name>
    <dbReference type="NCBI Taxonomy" id="2077276"/>
    <lineage>
        <taxon>Eukaryota</taxon>
        <taxon>Sar</taxon>
        <taxon>Stramenopiles</taxon>
        <taxon>Oomycota</taxon>
        <taxon>Peronosporomycetes</taxon>
        <taxon>Peronosporales</taxon>
        <taxon>Peronosporaceae</taxon>
        <taxon>Phytophthora</taxon>
    </lineage>
</organism>
<name>A0A9W6TEG8_9STRA</name>
<gene>
    <name evidence="1" type="ORF">Plil01_000385200</name>
</gene>
<accession>A0A9W6TEG8</accession>
<sequence length="183" mass="20647">MDSYRRAGSMGGCLTDRCSSKACIGNKSSECKLKNCSIHIHFYISIGSDNKEFFSWIATSMEEPDDAMVPVSAGEMPIAIYPPLPLFSDHDLWLTQKTTTRTAVLQGSETRRQVEALAHHSAAAYQRNAEQIGQVQLQQDRLAAQTSEYLQAQHDQQASLVEQQEEMRRQMSIANIWRSSTRY</sequence>
<evidence type="ECO:0000313" key="2">
    <source>
        <dbReference type="Proteomes" id="UP001165083"/>
    </source>
</evidence>
<dbReference type="AlphaFoldDB" id="A0A9W6TEG8"/>
<protein>
    <submittedName>
        <fullName evidence="1">Unnamed protein product</fullName>
    </submittedName>
</protein>
<keyword evidence="2" id="KW-1185">Reference proteome</keyword>
<comment type="caution">
    <text evidence="1">The sequence shown here is derived from an EMBL/GenBank/DDBJ whole genome shotgun (WGS) entry which is preliminary data.</text>
</comment>
<evidence type="ECO:0000313" key="1">
    <source>
        <dbReference type="EMBL" id="GMF13374.1"/>
    </source>
</evidence>
<dbReference type="OrthoDB" id="126050at2759"/>
<reference evidence="1" key="1">
    <citation type="submission" date="2023-04" db="EMBL/GenBank/DDBJ databases">
        <title>Phytophthora lilii NBRC 32176.</title>
        <authorList>
            <person name="Ichikawa N."/>
            <person name="Sato H."/>
            <person name="Tonouchi N."/>
        </authorList>
    </citation>
    <scope>NUCLEOTIDE SEQUENCE</scope>
    <source>
        <strain evidence="1">NBRC 32176</strain>
    </source>
</reference>